<accession>A0A4P6ZMR3</accession>
<evidence type="ECO:0000313" key="6">
    <source>
        <dbReference type="EMBL" id="QBP18923.1"/>
    </source>
</evidence>
<dbReference type="PIRSF" id="PIRSF006181">
    <property type="entry name" value="EbsC_YbaK"/>
    <property type="match status" value="1"/>
</dbReference>
<dbReference type="CDD" id="cd00002">
    <property type="entry name" value="YbaK_deacylase"/>
    <property type="match status" value="1"/>
</dbReference>
<reference evidence="7" key="1">
    <citation type="submission" date="2018-12" db="EMBL/GenBank/DDBJ databases">
        <title>A new species of lactobacillus.</title>
        <authorList>
            <person name="Jian Y."/>
            <person name="Xin L."/>
            <person name="Hong Z.J."/>
            <person name="Ming L.Z."/>
            <person name="Hong X.Z."/>
        </authorList>
    </citation>
    <scope>NUCLEOTIDE SEQUENCE [LARGE SCALE GENOMIC DNA]</scope>
    <source>
        <strain evidence="7">HSLZ-75</strain>
    </source>
</reference>
<dbReference type="InterPro" id="IPR004369">
    <property type="entry name" value="Prolyl-tRNA_editing_YbaK/EbsC"/>
</dbReference>
<evidence type="ECO:0000259" key="5">
    <source>
        <dbReference type="Pfam" id="PF04073"/>
    </source>
</evidence>
<dbReference type="PANTHER" id="PTHR30411:SF0">
    <property type="entry name" value="CYS-TRNA(PRO)_CYS-TRNA(CYS) DEACYLASE YBAK"/>
    <property type="match status" value="1"/>
</dbReference>
<keyword evidence="7" id="KW-1185">Reference proteome</keyword>
<dbReference type="Pfam" id="PF04073">
    <property type="entry name" value="tRNA_edit"/>
    <property type="match status" value="1"/>
</dbReference>
<evidence type="ECO:0000256" key="1">
    <source>
        <dbReference type="ARBA" id="ARBA00009798"/>
    </source>
</evidence>
<dbReference type="OrthoDB" id="9809296at2"/>
<dbReference type="Gene3D" id="3.90.960.10">
    <property type="entry name" value="YbaK/aminoacyl-tRNA synthetase-associated domain"/>
    <property type="match status" value="1"/>
</dbReference>
<evidence type="ECO:0000313" key="7">
    <source>
        <dbReference type="Proteomes" id="UP000294321"/>
    </source>
</evidence>
<evidence type="ECO:0000256" key="4">
    <source>
        <dbReference type="PIRNR" id="PIRNR006181"/>
    </source>
</evidence>
<keyword evidence="3 4" id="KW-0456">Lyase</keyword>
<evidence type="ECO:0000256" key="2">
    <source>
        <dbReference type="ARBA" id="ARBA00022917"/>
    </source>
</evidence>
<dbReference type="GO" id="GO:0002161">
    <property type="term" value="F:aminoacyl-tRNA deacylase activity"/>
    <property type="evidence" value="ECO:0007669"/>
    <property type="project" value="InterPro"/>
</dbReference>
<dbReference type="PANTHER" id="PTHR30411">
    <property type="entry name" value="CYTOPLASMIC PROTEIN"/>
    <property type="match status" value="1"/>
</dbReference>
<keyword evidence="2 4" id="KW-0648">Protein biosynthesis</keyword>
<dbReference type="RefSeq" id="WP_133442481.1">
    <property type="nucleotide sequence ID" value="NZ_CP034726.1"/>
</dbReference>
<dbReference type="SUPFAM" id="SSF55826">
    <property type="entry name" value="YbaK/ProRS associated domain"/>
    <property type="match status" value="1"/>
</dbReference>
<dbReference type="Proteomes" id="UP000294321">
    <property type="component" value="Chromosome"/>
</dbReference>
<dbReference type="EC" id="4.2.-.-" evidence="4"/>
<evidence type="ECO:0000256" key="3">
    <source>
        <dbReference type="ARBA" id="ARBA00023239"/>
    </source>
</evidence>
<feature type="domain" description="YbaK/aminoacyl-tRNA synthetase-associated" evidence="5">
    <location>
        <begin position="41"/>
        <end position="154"/>
    </location>
</feature>
<sequence>MSKKKNRIKKTLVEKMLGAHKIPYKPFVIPTKQINDVQQMVLKGTGLDEHRVYKTLVLSGKKTGPLVGVVPLDMYLNEKALAKASGNKKVEMIPLKKLRKTSGYQHGANTPIGIYERDHYPIFFSDIAKKQGEILVSSGEIGRSVEVNAEDVAKMTHAKFAPIARTSKP</sequence>
<dbReference type="InterPro" id="IPR007214">
    <property type="entry name" value="YbaK/aa-tRNA-synth-assoc-dom"/>
</dbReference>
<comment type="similarity">
    <text evidence="1 4">Belongs to the prolyl-tRNA editing family. YbaK/EbsC subfamily.</text>
</comment>
<protein>
    <recommendedName>
        <fullName evidence="4">Cys-tRNA(Pro)/Cys-tRNA(Cys) deacylase</fullName>
        <ecNumber evidence="4">4.2.-.-</ecNumber>
    </recommendedName>
</protein>
<proteinExistence type="inferred from homology"/>
<name>A0A4P6ZMR3_9LACO</name>
<gene>
    <name evidence="6" type="ORF">ELX58_07480</name>
</gene>
<dbReference type="InterPro" id="IPR036754">
    <property type="entry name" value="YbaK/aa-tRNA-synt-asso_dom_sf"/>
</dbReference>
<dbReference type="GO" id="GO:0006412">
    <property type="term" value="P:translation"/>
    <property type="evidence" value="ECO:0007669"/>
    <property type="project" value="UniProtKB-KW"/>
</dbReference>
<dbReference type="GO" id="GO:0016829">
    <property type="term" value="F:lyase activity"/>
    <property type="evidence" value="ECO:0007669"/>
    <property type="project" value="UniProtKB-KW"/>
</dbReference>
<dbReference type="EMBL" id="CP034726">
    <property type="protein sequence ID" value="QBP18923.1"/>
    <property type="molecule type" value="Genomic_DNA"/>
</dbReference>
<organism evidence="6 7">
    <name type="scientific">Acetilactobacillus jinshanensis</name>
    <dbReference type="NCBI Taxonomy" id="1720083"/>
    <lineage>
        <taxon>Bacteria</taxon>
        <taxon>Bacillati</taxon>
        <taxon>Bacillota</taxon>
        <taxon>Bacilli</taxon>
        <taxon>Lactobacillales</taxon>
        <taxon>Lactobacillaceae</taxon>
        <taxon>Acetilactobacillus</taxon>
    </lineage>
</organism>
<dbReference type="AlphaFoldDB" id="A0A4P6ZMR3"/>
<dbReference type="KEGG" id="lji:ELX58_07480"/>